<gene>
    <name evidence="2" type="ORF">RHGRI_025496</name>
</gene>
<dbReference type="InterPro" id="IPR036047">
    <property type="entry name" value="F-box-like_dom_sf"/>
</dbReference>
<evidence type="ECO:0000313" key="3">
    <source>
        <dbReference type="Proteomes" id="UP000823749"/>
    </source>
</evidence>
<dbReference type="AlphaFoldDB" id="A0AAV6IRQ1"/>
<dbReference type="Gene3D" id="1.20.1280.50">
    <property type="match status" value="1"/>
</dbReference>
<evidence type="ECO:0000313" key="2">
    <source>
        <dbReference type="EMBL" id="KAG5530560.1"/>
    </source>
</evidence>
<comment type="caution">
    <text evidence="2">The sequence shown here is derived from an EMBL/GenBank/DDBJ whole genome shotgun (WGS) entry which is preliminary data.</text>
</comment>
<reference evidence="2" key="1">
    <citation type="submission" date="2020-08" db="EMBL/GenBank/DDBJ databases">
        <title>Plant Genome Project.</title>
        <authorList>
            <person name="Zhang R.-G."/>
        </authorList>
    </citation>
    <scope>NUCLEOTIDE SEQUENCE</scope>
    <source>
        <strain evidence="2">WSP0</strain>
        <tissue evidence="2">Leaf</tissue>
    </source>
</reference>
<dbReference type="InterPro" id="IPR006527">
    <property type="entry name" value="F-box-assoc_dom_typ1"/>
</dbReference>
<dbReference type="InterPro" id="IPR013187">
    <property type="entry name" value="F-box-assoc_dom_typ3"/>
</dbReference>
<dbReference type="Pfam" id="PF07734">
    <property type="entry name" value="FBA_1"/>
    <property type="match status" value="1"/>
</dbReference>
<dbReference type="SUPFAM" id="SSF81383">
    <property type="entry name" value="F-box domain"/>
    <property type="match status" value="1"/>
</dbReference>
<protein>
    <recommendedName>
        <fullName evidence="1">F-box domain-containing protein</fullName>
    </recommendedName>
</protein>
<keyword evidence="3" id="KW-1185">Reference proteome</keyword>
<dbReference type="InterPro" id="IPR001810">
    <property type="entry name" value="F-box_dom"/>
</dbReference>
<name>A0AAV6IRQ1_9ERIC</name>
<dbReference type="EMBL" id="JACTNZ010000009">
    <property type="protein sequence ID" value="KAG5530560.1"/>
    <property type="molecule type" value="Genomic_DNA"/>
</dbReference>
<sequence length="760" mass="87471">MCVCKSWRSLIADPCFINNQLLINQQGCSTGIDNRFFLLTFRNVDGDKLCYSLRCCETFTEQKQLEVPDVIGSWHHTVVDSCNGLICLFMINELRSAYNQALVLWNPSINKFKVLPRPKFPAGFSHEQAHGFSFIPRANDYKVVRLIHNQVKDSPKVEIYTLSTNSWRTWTGDGVGYTLTDGIRPAFINGAVHWIALVSWRNPICSVLAFHMEDEVFRVIPCPRYAPFRPIIFPNGELFVASEKLAYFVKRTSEGGVSWDLWVLEDYGVAEFWTKLHSIRSHTIESVLHPLQPPEKGEVLFSGFTKKELYSFDMERQEAKQIEMDYGMQFEVINYTESLLLLNEPMPDSASDAMDFFKCKGDMSEFVSLPMATVTNILIRLPVESLRHCMCVCKSWRSLIADPFFINNQLLINRQGCSTGIDNRCFLLLKSYKVFGDKHFYSLYCCKTFTEQKQLKVPNIIEGWPYMIIGSCNGLLCLFMSNRVRLGYSRVLLLWNPSIKKFKILPKPRFQSRSSYELAHGFSFVPRANDYKVVRLIHDKVQGSPKVEIYTMSTNSWRTWIGDGVRCVMTNRCRPAFVNGAVHWTARKKNGNPNYSILIIGFHMEDEVFKEIPIPGYDLPLPTSHLGEFLSVVGEKLAYFVNCNIIEGIVSWDLWVLEDYGVAEFWTKLHTIRLHTIQSLSYPLPSLKKGEILFGGLNNEELYSYDLEKQEIKEIEVDGVQDVINYTESLVLLNEGIHDSSDAMLDFEEEEEMEMEMELV</sequence>
<dbReference type="PANTHER" id="PTHR31672:SF13">
    <property type="entry name" value="F-BOX PROTEIN CPR30-LIKE"/>
    <property type="match status" value="1"/>
</dbReference>
<dbReference type="NCBIfam" id="TIGR01640">
    <property type="entry name" value="F_box_assoc_1"/>
    <property type="match status" value="2"/>
</dbReference>
<dbReference type="InterPro" id="IPR050796">
    <property type="entry name" value="SCF_F-box_component"/>
</dbReference>
<dbReference type="Pfam" id="PF00646">
    <property type="entry name" value="F-box"/>
    <property type="match status" value="1"/>
</dbReference>
<accession>A0AAV6IRQ1</accession>
<dbReference type="PROSITE" id="PS50181">
    <property type="entry name" value="FBOX"/>
    <property type="match status" value="1"/>
</dbReference>
<organism evidence="2 3">
    <name type="scientific">Rhododendron griersonianum</name>
    <dbReference type="NCBI Taxonomy" id="479676"/>
    <lineage>
        <taxon>Eukaryota</taxon>
        <taxon>Viridiplantae</taxon>
        <taxon>Streptophyta</taxon>
        <taxon>Embryophyta</taxon>
        <taxon>Tracheophyta</taxon>
        <taxon>Spermatophyta</taxon>
        <taxon>Magnoliopsida</taxon>
        <taxon>eudicotyledons</taxon>
        <taxon>Gunneridae</taxon>
        <taxon>Pentapetalae</taxon>
        <taxon>asterids</taxon>
        <taxon>Ericales</taxon>
        <taxon>Ericaceae</taxon>
        <taxon>Ericoideae</taxon>
        <taxon>Rhodoreae</taxon>
        <taxon>Rhododendron</taxon>
    </lineage>
</organism>
<evidence type="ECO:0000259" key="1">
    <source>
        <dbReference type="PROSITE" id="PS50181"/>
    </source>
</evidence>
<dbReference type="Proteomes" id="UP000823749">
    <property type="component" value="Chromosome 9"/>
</dbReference>
<proteinExistence type="predicted"/>
<dbReference type="PANTHER" id="PTHR31672">
    <property type="entry name" value="BNACNNG10540D PROTEIN"/>
    <property type="match status" value="1"/>
</dbReference>
<dbReference type="CDD" id="cd22157">
    <property type="entry name" value="F-box_AtFBW1-like"/>
    <property type="match status" value="1"/>
</dbReference>
<dbReference type="Pfam" id="PF08268">
    <property type="entry name" value="FBA_3"/>
    <property type="match status" value="1"/>
</dbReference>
<dbReference type="SMART" id="SM00256">
    <property type="entry name" value="FBOX"/>
    <property type="match status" value="1"/>
</dbReference>
<dbReference type="InterPro" id="IPR017451">
    <property type="entry name" value="F-box-assoc_interact_dom"/>
</dbReference>
<feature type="domain" description="F-box" evidence="1">
    <location>
        <begin position="363"/>
        <end position="414"/>
    </location>
</feature>